<keyword evidence="1" id="KW-0732">Signal</keyword>
<keyword evidence="3" id="KW-1185">Reference proteome</keyword>
<evidence type="ECO:0000313" key="2">
    <source>
        <dbReference type="EMBL" id="KAF4634568.1"/>
    </source>
</evidence>
<comment type="caution">
    <text evidence="2">The sequence shown here is derived from an EMBL/GenBank/DDBJ whole genome shotgun (WGS) entry which is preliminary data.</text>
</comment>
<organism evidence="2 3">
    <name type="scientific">Cudoniella acicularis</name>
    <dbReference type="NCBI Taxonomy" id="354080"/>
    <lineage>
        <taxon>Eukaryota</taxon>
        <taxon>Fungi</taxon>
        <taxon>Dikarya</taxon>
        <taxon>Ascomycota</taxon>
        <taxon>Pezizomycotina</taxon>
        <taxon>Leotiomycetes</taxon>
        <taxon>Helotiales</taxon>
        <taxon>Tricladiaceae</taxon>
        <taxon>Cudoniella</taxon>
    </lineage>
</organism>
<dbReference type="Proteomes" id="UP000566819">
    <property type="component" value="Unassembled WGS sequence"/>
</dbReference>
<dbReference type="EMBL" id="JAAMPI010000175">
    <property type="protein sequence ID" value="KAF4634568.1"/>
    <property type="molecule type" value="Genomic_DNA"/>
</dbReference>
<protein>
    <submittedName>
        <fullName evidence="2">Uncharacterized protein</fullName>
    </submittedName>
</protein>
<proteinExistence type="predicted"/>
<dbReference type="OrthoDB" id="4509278at2759"/>
<reference evidence="2 3" key="1">
    <citation type="submission" date="2020-03" db="EMBL/GenBank/DDBJ databases">
        <title>Draft Genome Sequence of Cudoniella acicularis.</title>
        <authorList>
            <person name="Buettner E."/>
            <person name="Kellner H."/>
        </authorList>
    </citation>
    <scope>NUCLEOTIDE SEQUENCE [LARGE SCALE GENOMIC DNA]</scope>
    <source>
        <strain evidence="2 3">DSM 108380</strain>
    </source>
</reference>
<sequence length="135" mass="14282">MRFNLSALIPLLSLGLAGPVNPRGNPNYPDPRFLPLTFTFYGGPASYTLNFEADAYSYATNNDLSVSSIDTGGFDAFNNGENFCFFYDVNNNPITSGLVSSNGGTSITVGPPQVITAVACEVTPASNTCIAEYGM</sequence>
<accession>A0A8H4RS07</accession>
<feature type="signal peptide" evidence="1">
    <location>
        <begin position="1"/>
        <end position="22"/>
    </location>
</feature>
<name>A0A8H4RS07_9HELO</name>
<evidence type="ECO:0000313" key="3">
    <source>
        <dbReference type="Proteomes" id="UP000566819"/>
    </source>
</evidence>
<gene>
    <name evidence="2" type="ORF">G7Y89_g3530</name>
</gene>
<feature type="chain" id="PRO_5034441873" evidence="1">
    <location>
        <begin position="23"/>
        <end position="135"/>
    </location>
</feature>
<dbReference type="AlphaFoldDB" id="A0A8H4RS07"/>
<evidence type="ECO:0000256" key="1">
    <source>
        <dbReference type="SAM" id="SignalP"/>
    </source>
</evidence>